<proteinExistence type="inferred from homology"/>
<dbReference type="Gene3D" id="2.40.30.170">
    <property type="match status" value="1"/>
</dbReference>
<keyword evidence="4" id="KW-1133">Transmembrane helix</keyword>
<sequence length="385" mass="41077">MSPVEEKGGSAGATPADGAAKNGQEATTKTVKKGGRIVAIVIAVSLLLYLFGDRYTPYTSQARVDGFVVGVAPKVAGEVTKVSVINNQTVKEGQPLIEIDRSQYRIALAKARSDLANARKQVGAGGAAVEAARAALLAARANELKARQDATRLRRLREQDPGTISVRRQEIADASYEAAKAQVTAAEADIRRAIDTMGGLNIEENTILQTALTAVDKAELDMTNTLVPAPSDGVITDLRTDVGLYAGTGSPVLTLIAIRNVWINAEFTENNLGHMKVGTPVDIVFDVLPGRVYKGKVRSIGLGVSGSRNPPTGTLPTIQNDRDWLRQSQRFPVIIDFDAKQDAELREAVRVGGQAAVIAYGEGSGLLKPLGKIYIRIASWLTYAY</sequence>
<evidence type="ECO:0000256" key="4">
    <source>
        <dbReference type="ARBA" id="ARBA00022989"/>
    </source>
</evidence>
<feature type="domain" description="Multidrug resistance protein MdtA-like barrel-sandwich hybrid" evidence="7">
    <location>
        <begin position="69"/>
        <end position="251"/>
    </location>
</feature>
<evidence type="ECO:0000256" key="2">
    <source>
        <dbReference type="ARBA" id="ARBA00009477"/>
    </source>
</evidence>
<evidence type="ECO:0000259" key="8">
    <source>
        <dbReference type="Pfam" id="PF25963"/>
    </source>
</evidence>
<evidence type="ECO:0000313" key="9">
    <source>
        <dbReference type="EMBL" id="MDR7134651.1"/>
    </source>
</evidence>
<evidence type="ECO:0000256" key="6">
    <source>
        <dbReference type="SAM" id="MobiDB-lite"/>
    </source>
</evidence>
<dbReference type="Pfam" id="PF25963">
    <property type="entry name" value="Beta-barrel_AAEA"/>
    <property type="match status" value="1"/>
</dbReference>
<dbReference type="RefSeq" id="WP_310061387.1">
    <property type="nucleotide sequence ID" value="NZ_JAVDVY010000002.1"/>
</dbReference>
<name>A0ABU1WAK1_9GAMM</name>
<evidence type="ECO:0000259" key="7">
    <source>
        <dbReference type="Pfam" id="PF25917"/>
    </source>
</evidence>
<comment type="subcellular location">
    <subcellularLocation>
        <location evidence="1">Membrane</location>
        <topology evidence="1">Single-pass membrane protein</topology>
    </subcellularLocation>
</comment>
<keyword evidence="10" id="KW-1185">Reference proteome</keyword>
<organism evidence="9 10">
    <name type="scientific">Lysobacter niastensis</name>
    <dbReference type="NCBI Taxonomy" id="380629"/>
    <lineage>
        <taxon>Bacteria</taxon>
        <taxon>Pseudomonadati</taxon>
        <taxon>Pseudomonadota</taxon>
        <taxon>Gammaproteobacteria</taxon>
        <taxon>Lysobacterales</taxon>
        <taxon>Lysobacteraceae</taxon>
        <taxon>Lysobacter</taxon>
    </lineage>
</organism>
<comment type="similarity">
    <text evidence="2">Belongs to the membrane fusion protein (MFP) (TC 8.A.1) family.</text>
</comment>
<evidence type="ECO:0000256" key="5">
    <source>
        <dbReference type="ARBA" id="ARBA00023136"/>
    </source>
</evidence>
<dbReference type="Pfam" id="PF25917">
    <property type="entry name" value="BSH_RND"/>
    <property type="match status" value="1"/>
</dbReference>
<accession>A0ABU1WAK1</accession>
<keyword evidence="5" id="KW-0472">Membrane</keyword>
<protein>
    <submittedName>
        <fullName evidence="9">Multidrug resistance efflux pump</fullName>
    </submittedName>
</protein>
<dbReference type="InterPro" id="IPR058634">
    <property type="entry name" value="AaeA-lik-b-barrel"/>
</dbReference>
<dbReference type="EMBL" id="JAVDVY010000002">
    <property type="protein sequence ID" value="MDR7134651.1"/>
    <property type="molecule type" value="Genomic_DNA"/>
</dbReference>
<evidence type="ECO:0000256" key="3">
    <source>
        <dbReference type="ARBA" id="ARBA00022692"/>
    </source>
</evidence>
<dbReference type="PANTHER" id="PTHR30386:SF26">
    <property type="entry name" value="TRANSPORT PROTEIN COMB"/>
    <property type="match status" value="1"/>
</dbReference>
<evidence type="ECO:0000313" key="10">
    <source>
        <dbReference type="Proteomes" id="UP001251524"/>
    </source>
</evidence>
<dbReference type="InterPro" id="IPR058625">
    <property type="entry name" value="MdtA-like_BSH"/>
</dbReference>
<keyword evidence="3" id="KW-0812">Transmembrane</keyword>
<feature type="region of interest" description="Disordered" evidence="6">
    <location>
        <begin position="1"/>
        <end position="27"/>
    </location>
</feature>
<dbReference type="Proteomes" id="UP001251524">
    <property type="component" value="Unassembled WGS sequence"/>
</dbReference>
<reference evidence="9 10" key="1">
    <citation type="submission" date="2023-07" db="EMBL/GenBank/DDBJ databases">
        <title>Sorghum-associated microbial communities from plants grown in Nebraska, USA.</title>
        <authorList>
            <person name="Schachtman D."/>
        </authorList>
    </citation>
    <scope>NUCLEOTIDE SEQUENCE [LARGE SCALE GENOMIC DNA]</scope>
    <source>
        <strain evidence="9 10">BE198</strain>
    </source>
</reference>
<gene>
    <name evidence="9" type="ORF">J2X06_001860</name>
</gene>
<evidence type="ECO:0000256" key="1">
    <source>
        <dbReference type="ARBA" id="ARBA00004167"/>
    </source>
</evidence>
<feature type="domain" description="p-hydroxybenzoic acid efflux pump subunit AaeA-like beta-barrel" evidence="8">
    <location>
        <begin position="262"/>
        <end position="344"/>
    </location>
</feature>
<dbReference type="InterPro" id="IPR050739">
    <property type="entry name" value="MFP"/>
</dbReference>
<dbReference type="PANTHER" id="PTHR30386">
    <property type="entry name" value="MEMBRANE FUSION SUBUNIT OF EMRAB-TOLC MULTIDRUG EFFLUX PUMP"/>
    <property type="match status" value="1"/>
</dbReference>
<dbReference type="Gene3D" id="2.40.50.100">
    <property type="match status" value="1"/>
</dbReference>
<dbReference type="SUPFAM" id="SSF111369">
    <property type="entry name" value="HlyD-like secretion proteins"/>
    <property type="match status" value="2"/>
</dbReference>
<comment type="caution">
    <text evidence="9">The sequence shown here is derived from an EMBL/GenBank/DDBJ whole genome shotgun (WGS) entry which is preliminary data.</text>
</comment>